<reference evidence="14" key="1">
    <citation type="submission" date="2017-02" db="UniProtKB">
        <authorList>
            <consortium name="WormBaseParasite"/>
        </authorList>
    </citation>
    <scope>IDENTIFICATION</scope>
</reference>
<evidence type="ECO:0000256" key="6">
    <source>
        <dbReference type="ARBA" id="ARBA00023015"/>
    </source>
</evidence>
<keyword evidence="5" id="KW-0862">Zinc</keyword>
<feature type="domain" description="Nuclear receptor" evidence="11">
    <location>
        <begin position="24"/>
        <end position="99"/>
    </location>
</feature>
<dbReference type="STRING" id="103827.A0A0N5CZE6"/>
<keyword evidence="13" id="KW-1185">Reference proteome</keyword>
<reference evidence="12 13" key="2">
    <citation type="submission" date="2018-11" db="EMBL/GenBank/DDBJ databases">
        <authorList>
            <consortium name="Pathogen Informatics"/>
        </authorList>
    </citation>
    <scope>NUCLEOTIDE SEQUENCE [LARGE SCALE GENOMIC DNA]</scope>
</reference>
<dbReference type="GO" id="GO:0008270">
    <property type="term" value="F:zinc ion binding"/>
    <property type="evidence" value="ECO:0007669"/>
    <property type="project" value="UniProtKB-KW"/>
</dbReference>
<evidence type="ECO:0000256" key="8">
    <source>
        <dbReference type="ARBA" id="ARBA00023163"/>
    </source>
</evidence>
<dbReference type="PANTHER" id="PTHR24082">
    <property type="entry name" value="NUCLEAR HORMONE RECEPTOR"/>
    <property type="match status" value="1"/>
</dbReference>
<dbReference type="AlphaFoldDB" id="A0A0N5CZE6"/>
<keyword evidence="7" id="KW-0238">DNA-binding</keyword>
<dbReference type="GO" id="GO:0000122">
    <property type="term" value="P:negative regulation of transcription by RNA polymerase II"/>
    <property type="evidence" value="ECO:0007669"/>
    <property type="project" value="TreeGrafter"/>
</dbReference>
<keyword evidence="10" id="KW-0539">Nucleus</keyword>
<dbReference type="SUPFAM" id="SSF57716">
    <property type="entry name" value="Glucocorticoid receptor-like (DNA-binding domain)"/>
    <property type="match status" value="1"/>
</dbReference>
<dbReference type="GO" id="GO:0000978">
    <property type="term" value="F:RNA polymerase II cis-regulatory region sequence-specific DNA binding"/>
    <property type="evidence" value="ECO:0007669"/>
    <property type="project" value="TreeGrafter"/>
</dbReference>
<dbReference type="PROSITE" id="PS51030">
    <property type="entry name" value="NUCLEAR_REC_DBD_2"/>
    <property type="match status" value="1"/>
</dbReference>
<dbReference type="GO" id="GO:0004879">
    <property type="term" value="F:nuclear receptor activity"/>
    <property type="evidence" value="ECO:0007669"/>
    <property type="project" value="TreeGrafter"/>
</dbReference>
<evidence type="ECO:0000256" key="5">
    <source>
        <dbReference type="ARBA" id="ARBA00022833"/>
    </source>
</evidence>
<keyword evidence="4" id="KW-0863">Zinc-finger</keyword>
<dbReference type="OrthoDB" id="5771769at2759"/>
<accession>A0A0N5CZE6</accession>
<keyword evidence="8" id="KW-0804">Transcription</keyword>
<dbReference type="EMBL" id="UYYF01004368">
    <property type="protein sequence ID" value="VDN03140.1"/>
    <property type="molecule type" value="Genomic_DNA"/>
</dbReference>
<evidence type="ECO:0000313" key="13">
    <source>
        <dbReference type="Proteomes" id="UP000276776"/>
    </source>
</evidence>
<evidence type="ECO:0000259" key="11">
    <source>
        <dbReference type="PROSITE" id="PS51030"/>
    </source>
</evidence>
<dbReference type="Proteomes" id="UP000276776">
    <property type="component" value="Unassembled WGS sequence"/>
</dbReference>
<dbReference type="GO" id="GO:0030154">
    <property type="term" value="P:cell differentiation"/>
    <property type="evidence" value="ECO:0007669"/>
    <property type="project" value="TreeGrafter"/>
</dbReference>
<dbReference type="InterPro" id="IPR013088">
    <property type="entry name" value="Znf_NHR/GATA"/>
</dbReference>
<comment type="subcellular location">
    <subcellularLocation>
        <location evidence="1">Nucleus</location>
    </subcellularLocation>
</comment>
<dbReference type="PROSITE" id="PS00031">
    <property type="entry name" value="NUCLEAR_REC_DBD_1"/>
    <property type="match status" value="1"/>
</dbReference>
<dbReference type="GO" id="GO:0045944">
    <property type="term" value="P:positive regulation of transcription by RNA polymerase II"/>
    <property type="evidence" value="ECO:0007669"/>
    <property type="project" value="TreeGrafter"/>
</dbReference>
<evidence type="ECO:0000256" key="1">
    <source>
        <dbReference type="ARBA" id="ARBA00004123"/>
    </source>
</evidence>
<evidence type="ECO:0000313" key="12">
    <source>
        <dbReference type="EMBL" id="VDN03140.1"/>
    </source>
</evidence>
<dbReference type="GO" id="GO:0005634">
    <property type="term" value="C:nucleus"/>
    <property type="evidence" value="ECO:0007669"/>
    <property type="project" value="UniProtKB-SubCell"/>
</dbReference>
<dbReference type="Gene3D" id="3.30.50.10">
    <property type="entry name" value="Erythroid Transcription Factor GATA-1, subunit A"/>
    <property type="match status" value="1"/>
</dbReference>
<dbReference type="SMART" id="SM00399">
    <property type="entry name" value="ZnF_C4"/>
    <property type="match status" value="1"/>
</dbReference>
<evidence type="ECO:0000256" key="10">
    <source>
        <dbReference type="ARBA" id="ARBA00023242"/>
    </source>
</evidence>
<sequence length="111" mass="12828">MPPSVYNYLSTAQQRTGNSNVNADELCNVCGDRSTGNHYGVRSCEGCKGFFRRTVQRKFSYTCYKQGDCNISLKTRNRCQLCRFTKCVGVGMRQELVRLERIRRKKINDNK</sequence>
<keyword evidence="6" id="KW-0805">Transcription regulation</keyword>
<protein>
    <submittedName>
        <fullName evidence="14">Nuclear receptor domain-containing protein</fullName>
    </submittedName>
</protein>
<dbReference type="CDD" id="cd06916">
    <property type="entry name" value="NR_DBD_like"/>
    <property type="match status" value="1"/>
</dbReference>
<evidence type="ECO:0000256" key="4">
    <source>
        <dbReference type="ARBA" id="ARBA00022771"/>
    </source>
</evidence>
<comment type="similarity">
    <text evidence="2">Belongs to the nuclear hormone receptor family.</text>
</comment>
<evidence type="ECO:0000256" key="2">
    <source>
        <dbReference type="ARBA" id="ARBA00005993"/>
    </source>
</evidence>
<dbReference type="PANTHER" id="PTHR24082:SF507">
    <property type="entry name" value="BILE ACID RECEPTOR-RELATED"/>
    <property type="match status" value="1"/>
</dbReference>
<gene>
    <name evidence="12" type="ORF">TCLT_LOCUS5849</name>
</gene>
<evidence type="ECO:0000256" key="7">
    <source>
        <dbReference type="ARBA" id="ARBA00023125"/>
    </source>
</evidence>
<dbReference type="PRINTS" id="PR00047">
    <property type="entry name" value="STROIDFINGER"/>
</dbReference>
<keyword evidence="3" id="KW-0479">Metal-binding</keyword>
<organism evidence="14">
    <name type="scientific">Thelazia callipaeda</name>
    <name type="common">Oriental eyeworm</name>
    <name type="synonym">Parasitic nematode</name>
    <dbReference type="NCBI Taxonomy" id="103827"/>
    <lineage>
        <taxon>Eukaryota</taxon>
        <taxon>Metazoa</taxon>
        <taxon>Ecdysozoa</taxon>
        <taxon>Nematoda</taxon>
        <taxon>Chromadorea</taxon>
        <taxon>Rhabditida</taxon>
        <taxon>Spirurina</taxon>
        <taxon>Spiruromorpha</taxon>
        <taxon>Thelazioidea</taxon>
        <taxon>Thelaziidae</taxon>
        <taxon>Thelazia</taxon>
    </lineage>
</organism>
<dbReference type="FunFam" id="3.30.50.10:FF:000006">
    <property type="entry name" value="Nuclear receptor subfamily 5 group A member"/>
    <property type="match status" value="1"/>
</dbReference>
<dbReference type="WBParaSite" id="TCLT_0000586001-mRNA-1">
    <property type="protein sequence ID" value="TCLT_0000586001-mRNA-1"/>
    <property type="gene ID" value="TCLT_0000586001"/>
</dbReference>
<evidence type="ECO:0000313" key="14">
    <source>
        <dbReference type="WBParaSite" id="TCLT_0000586001-mRNA-1"/>
    </source>
</evidence>
<evidence type="ECO:0000256" key="9">
    <source>
        <dbReference type="ARBA" id="ARBA00023170"/>
    </source>
</evidence>
<keyword evidence="9" id="KW-0675">Receptor</keyword>
<proteinExistence type="inferred from homology"/>
<evidence type="ECO:0000256" key="3">
    <source>
        <dbReference type="ARBA" id="ARBA00022723"/>
    </source>
</evidence>
<dbReference type="Pfam" id="PF00105">
    <property type="entry name" value="zf-C4"/>
    <property type="match status" value="1"/>
</dbReference>
<dbReference type="InterPro" id="IPR050234">
    <property type="entry name" value="Nuclear_hormone_rcpt_NR1"/>
</dbReference>
<dbReference type="OMA" id="SEIGCIC"/>
<dbReference type="InterPro" id="IPR001628">
    <property type="entry name" value="Znf_hrmn_rcpt"/>
</dbReference>
<name>A0A0N5CZE6_THECL</name>